<feature type="signal peptide" evidence="6">
    <location>
        <begin position="1"/>
        <end position="24"/>
    </location>
</feature>
<evidence type="ECO:0000313" key="8">
    <source>
        <dbReference type="EMBL" id="OCT70824.1"/>
    </source>
</evidence>
<proteinExistence type="predicted"/>
<dbReference type="InterPro" id="IPR052598">
    <property type="entry name" value="IgSF_CEA-related"/>
</dbReference>
<dbReference type="CDD" id="cd00096">
    <property type="entry name" value="Ig"/>
    <property type="match status" value="1"/>
</dbReference>
<dbReference type="PANTHER" id="PTHR44337:SF26">
    <property type="entry name" value="CARCINOEMBRYONIC ANTIGEN-RELATED CELL ADHESION MOLECULE 1-LIKE"/>
    <property type="match status" value="1"/>
</dbReference>
<protein>
    <recommendedName>
        <fullName evidence="7">Ig-like domain-containing protein</fullName>
    </recommendedName>
</protein>
<gene>
    <name evidence="8" type="ORF">XELAEV_18037748mg</name>
</gene>
<keyword evidence="5" id="KW-0472">Membrane</keyword>
<organism evidence="8 9">
    <name type="scientific">Xenopus laevis</name>
    <name type="common">African clawed frog</name>
    <dbReference type="NCBI Taxonomy" id="8355"/>
    <lineage>
        <taxon>Eukaryota</taxon>
        <taxon>Metazoa</taxon>
        <taxon>Chordata</taxon>
        <taxon>Craniata</taxon>
        <taxon>Vertebrata</taxon>
        <taxon>Euteleostomi</taxon>
        <taxon>Amphibia</taxon>
        <taxon>Batrachia</taxon>
        <taxon>Anura</taxon>
        <taxon>Pipoidea</taxon>
        <taxon>Pipidae</taxon>
        <taxon>Xenopodinae</taxon>
        <taxon>Xenopus</taxon>
        <taxon>Xenopus</taxon>
    </lineage>
</organism>
<dbReference type="SUPFAM" id="SSF48726">
    <property type="entry name" value="Immunoglobulin"/>
    <property type="match status" value="4"/>
</dbReference>
<feature type="domain" description="Ig-like" evidence="7">
    <location>
        <begin position="125"/>
        <end position="213"/>
    </location>
</feature>
<evidence type="ECO:0000256" key="4">
    <source>
        <dbReference type="ARBA" id="ARBA00023319"/>
    </source>
</evidence>
<dbReference type="SMART" id="SM00408">
    <property type="entry name" value="IGc2"/>
    <property type="match status" value="3"/>
</dbReference>
<dbReference type="InterPro" id="IPR003598">
    <property type="entry name" value="Ig_sub2"/>
</dbReference>
<sequence>MGGRSLHWNLWTLFVLTSVTTLTARHFDGAVGGSVFMFTYLDVPPHYVITWTTGSTTLASLEDGKSPTYGSICATRCELFQNATLRLDSLMSNDPKSYMQSIKNKANDLTTSIPVTLHVHNPLNPPLLTANPTTRPVQGNNLTLQCNAGSQTVYSYTFLRDGQSVSCSASHITCNNTSQLLDFHPITENDNGNYTCIINNPVSSRSSSSVVLDVAVKVSNVTLQNNASKPVTVDKDSVALQCSSLGTEVNYTWTLRELDLPLNPRYRLINNNSTLIISPVSREDRGYFTCTVANYLNKETSPILTLSWAPDGQITCGAVRLDDSIQLFCSWPGGYPAADLSLTFAYMEESGTDKVTENVSLTPPANVLNCEGRQGWTQYCSLIIDTPKSSGLTSDTVIEGDWGKKAILFVPLTYEIRKENIIVPQQMLPATFTWYRLTPEPVPLLLGENFTVISNDSVSYLVVTSVTSDVTGKYMCTAENLIGKTSFNFTLRLSEGQGSSGIFLSPGAVAGIVIGAIAAGSIINLIIVLLQKKLTSGKKQQAEYITPIKEFPQSGVQNPYMNGPRIATTVQQPVNSPGVAQEEPYTTLECMDNNEYDMIKPSLSFRNVAL</sequence>
<reference evidence="9" key="1">
    <citation type="journal article" date="2016" name="Nature">
        <title>Genome evolution in the allotetraploid frog Xenopus laevis.</title>
        <authorList>
            <person name="Session A.M."/>
            <person name="Uno Y."/>
            <person name="Kwon T."/>
            <person name="Chapman J.A."/>
            <person name="Toyoda A."/>
            <person name="Takahashi S."/>
            <person name="Fukui A."/>
            <person name="Hikosaka A."/>
            <person name="Suzuki A."/>
            <person name="Kondo M."/>
            <person name="van Heeringen S.J."/>
            <person name="Quigley I."/>
            <person name="Heinz S."/>
            <person name="Ogino H."/>
            <person name="Ochi H."/>
            <person name="Hellsten U."/>
            <person name="Lyons J.B."/>
            <person name="Simakov O."/>
            <person name="Putnam N."/>
            <person name="Stites J."/>
            <person name="Kuroki Y."/>
            <person name="Tanaka T."/>
            <person name="Michiue T."/>
            <person name="Watanabe M."/>
            <person name="Bogdanovic O."/>
            <person name="Lister R."/>
            <person name="Georgiou G."/>
            <person name="Paranjpe S.S."/>
            <person name="van Kruijsbergen I."/>
            <person name="Shu S."/>
            <person name="Carlson J."/>
            <person name="Kinoshita T."/>
            <person name="Ohta Y."/>
            <person name="Mawaribuchi S."/>
            <person name="Jenkins J."/>
            <person name="Grimwood J."/>
            <person name="Schmutz J."/>
            <person name="Mitros T."/>
            <person name="Mozaffari S.V."/>
            <person name="Suzuki Y."/>
            <person name="Haramoto Y."/>
            <person name="Yamamoto T.S."/>
            <person name="Takagi C."/>
            <person name="Heald R."/>
            <person name="Miller K."/>
            <person name="Haudenschild C."/>
            <person name="Kitzman J."/>
            <person name="Nakayama T."/>
            <person name="Izutsu Y."/>
            <person name="Robert J."/>
            <person name="Fortriede J."/>
            <person name="Burns K."/>
            <person name="Lotay V."/>
            <person name="Karimi K."/>
            <person name="Yasuoka Y."/>
            <person name="Dichmann D.S."/>
            <person name="Flajnik M.F."/>
            <person name="Houston D.W."/>
            <person name="Shendure J."/>
            <person name="DuPasquier L."/>
            <person name="Vize P.D."/>
            <person name="Zorn A.M."/>
            <person name="Ito M."/>
            <person name="Marcotte E.M."/>
            <person name="Wallingford J.B."/>
            <person name="Ito Y."/>
            <person name="Asashima M."/>
            <person name="Ueno N."/>
            <person name="Matsuda Y."/>
            <person name="Veenstra G.J."/>
            <person name="Fujiyama A."/>
            <person name="Harland R.M."/>
            <person name="Taira M."/>
            <person name="Rokhsar D.S."/>
        </authorList>
    </citation>
    <scope>NUCLEOTIDE SEQUENCE [LARGE SCALE GENOMIC DNA]</scope>
    <source>
        <strain evidence="9">J</strain>
    </source>
</reference>
<dbReference type="EMBL" id="CM004479">
    <property type="protein sequence ID" value="OCT70824.1"/>
    <property type="molecule type" value="Genomic_DNA"/>
</dbReference>
<dbReference type="AlphaFoldDB" id="A0A974CCP3"/>
<accession>A0A974CCP3</accession>
<evidence type="ECO:0000259" key="7">
    <source>
        <dbReference type="PROSITE" id="PS50835"/>
    </source>
</evidence>
<keyword evidence="5" id="KW-1133">Transmembrane helix</keyword>
<dbReference type="PROSITE" id="PS50835">
    <property type="entry name" value="IG_LIKE"/>
    <property type="match status" value="2"/>
</dbReference>
<dbReference type="InterPro" id="IPR003599">
    <property type="entry name" value="Ig_sub"/>
</dbReference>
<keyword evidence="2" id="KW-1015">Disulfide bond</keyword>
<evidence type="ECO:0000256" key="3">
    <source>
        <dbReference type="ARBA" id="ARBA00023180"/>
    </source>
</evidence>
<keyword evidence="1 6" id="KW-0732">Signal</keyword>
<dbReference type="InterPro" id="IPR007110">
    <property type="entry name" value="Ig-like_dom"/>
</dbReference>
<evidence type="ECO:0000256" key="6">
    <source>
        <dbReference type="SAM" id="SignalP"/>
    </source>
</evidence>
<evidence type="ECO:0000256" key="2">
    <source>
        <dbReference type="ARBA" id="ARBA00023157"/>
    </source>
</evidence>
<dbReference type="Proteomes" id="UP000694892">
    <property type="component" value="Chromosome 7S"/>
</dbReference>
<keyword evidence="4" id="KW-0393">Immunoglobulin domain</keyword>
<dbReference type="PANTHER" id="PTHR44337">
    <property type="entry name" value="CARCINOEMBRYONIC ANTIGEN-RELATED CELL ADHESION MOLECULE 8"/>
    <property type="match status" value="1"/>
</dbReference>
<evidence type="ECO:0000313" key="9">
    <source>
        <dbReference type="Proteomes" id="UP000694892"/>
    </source>
</evidence>
<dbReference type="InterPro" id="IPR013783">
    <property type="entry name" value="Ig-like_fold"/>
</dbReference>
<dbReference type="SMART" id="SM00409">
    <property type="entry name" value="IG"/>
    <property type="match status" value="3"/>
</dbReference>
<dbReference type="InterPro" id="IPR036179">
    <property type="entry name" value="Ig-like_dom_sf"/>
</dbReference>
<dbReference type="Gene3D" id="2.60.40.10">
    <property type="entry name" value="Immunoglobulins"/>
    <property type="match status" value="4"/>
</dbReference>
<dbReference type="Pfam" id="PF13927">
    <property type="entry name" value="Ig_3"/>
    <property type="match status" value="2"/>
</dbReference>
<evidence type="ECO:0000256" key="5">
    <source>
        <dbReference type="SAM" id="Phobius"/>
    </source>
</evidence>
<feature type="domain" description="Ig-like" evidence="7">
    <location>
        <begin position="219"/>
        <end position="307"/>
    </location>
</feature>
<evidence type="ECO:0000256" key="1">
    <source>
        <dbReference type="ARBA" id="ARBA00022729"/>
    </source>
</evidence>
<keyword evidence="5" id="KW-0812">Transmembrane</keyword>
<feature type="transmembrane region" description="Helical" evidence="5">
    <location>
        <begin position="508"/>
        <end position="530"/>
    </location>
</feature>
<feature type="chain" id="PRO_5037100718" description="Ig-like domain-containing protein" evidence="6">
    <location>
        <begin position="25"/>
        <end position="610"/>
    </location>
</feature>
<keyword evidence="3" id="KW-0325">Glycoprotein</keyword>
<name>A0A974CCP3_XENLA</name>